<dbReference type="CDD" id="cd14817">
    <property type="entry name" value="D-Ala-D-Ala_dipeptidase_VanX"/>
    <property type="match status" value="1"/>
</dbReference>
<evidence type="ECO:0000313" key="13">
    <source>
        <dbReference type="Proteomes" id="UP000292445"/>
    </source>
</evidence>
<gene>
    <name evidence="9" type="primary">ddpX</name>
    <name evidence="12" type="ORF">EV675_1864</name>
</gene>
<dbReference type="HAMAP" id="MF_01924">
    <property type="entry name" value="A_A_dipeptidase"/>
    <property type="match status" value="1"/>
</dbReference>
<keyword evidence="7 9" id="KW-0482">Metalloprotease</keyword>
<evidence type="ECO:0000256" key="3">
    <source>
        <dbReference type="ARBA" id="ARBA00022723"/>
    </source>
</evidence>
<dbReference type="GO" id="GO:0008270">
    <property type="term" value="F:zinc ion binding"/>
    <property type="evidence" value="ECO:0007669"/>
    <property type="project" value="UniProtKB-UniRule"/>
</dbReference>
<evidence type="ECO:0000256" key="7">
    <source>
        <dbReference type="ARBA" id="ARBA00023049"/>
    </source>
</evidence>
<comment type="catalytic activity">
    <reaction evidence="1 9 10">
        <text>D-alanyl-D-alanine + H2O = 2 D-alanine</text>
        <dbReference type="Rhea" id="RHEA:20661"/>
        <dbReference type="ChEBI" id="CHEBI:15377"/>
        <dbReference type="ChEBI" id="CHEBI:57416"/>
        <dbReference type="ChEBI" id="CHEBI:57822"/>
        <dbReference type="EC" id="3.4.13.22"/>
    </reaction>
</comment>
<dbReference type="Proteomes" id="UP000292445">
    <property type="component" value="Unassembled WGS sequence"/>
</dbReference>
<accession>A0A4Q7NL40</accession>
<comment type="function">
    <text evidence="9 10">Catalyzes hydrolysis of the D-alanyl-D-alanine dipeptide.</text>
</comment>
<evidence type="ECO:0000256" key="6">
    <source>
        <dbReference type="ARBA" id="ARBA00022997"/>
    </source>
</evidence>
<feature type="binding site" evidence="9">
    <location>
        <position position="167"/>
    </location>
    <ligand>
        <name>Zn(2+)</name>
        <dbReference type="ChEBI" id="CHEBI:29105"/>
        <note>catalytic</note>
    </ligand>
</feature>
<comment type="caution">
    <text evidence="12">The sequence shown here is derived from an EMBL/GenBank/DDBJ whole genome shotgun (WGS) entry which is preliminary data.</text>
</comment>
<dbReference type="InterPro" id="IPR009045">
    <property type="entry name" value="Zn_M74/Hedgehog-like"/>
</dbReference>
<evidence type="ECO:0000256" key="1">
    <source>
        <dbReference type="ARBA" id="ARBA00001362"/>
    </source>
</evidence>
<feature type="active site" description="Proton donor/acceptor" evidence="9">
    <location>
        <position position="239"/>
    </location>
</feature>
<proteinExistence type="inferred from homology"/>
<keyword evidence="6 9" id="KW-0224">Dipeptidase</keyword>
<dbReference type="InterPro" id="IPR006311">
    <property type="entry name" value="TAT_signal"/>
</dbReference>
<keyword evidence="11" id="KW-0732">Signal</keyword>
<evidence type="ECO:0000256" key="11">
    <source>
        <dbReference type="SAM" id="SignalP"/>
    </source>
</evidence>
<dbReference type="PROSITE" id="PS51257">
    <property type="entry name" value="PROKAR_LIPOPROTEIN"/>
    <property type="match status" value="1"/>
</dbReference>
<dbReference type="GO" id="GO:0160237">
    <property type="term" value="F:D-Ala-D-Ala dipeptidase activity"/>
    <property type="evidence" value="ECO:0007669"/>
    <property type="project" value="UniProtKB-EC"/>
</dbReference>
<dbReference type="EC" id="3.4.13.22" evidence="9 10"/>
<dbReference type="PANTHER" id="PTHR43126">
    <property type="entry name" value="D-ALANYL-D-ALANINE DIPEPTIDASE"/>
    <property type="match status" value="1"/>
</dbReference>
<dbReference type="OrthoDB" id="9801430at2"/>
<keyword evidence="13" id="KW-1185">Reference proteome</keyword>
<feature type="binding site" evidence="9">
    <location>
        <position position="160"/>
    </location>
    <ligand>
        <name>Zn(2+)</name>
        <dbReference type="ChEBI" id="CHEBI:29105"/>
        <note>catalytic</note>
    </ligand>
</feature>
<feature type="chain" id="PRO_5020245093" description="D-alanyl-D-alanine dipeptidase" evidence="11">
    <location>
        <begin position="38"/>
        <end position="260"/>
    </location>
</feature>
<dbReference type="GO" id="GO:0071555">
    <property type="term" value="P:cell wall organization"/>
    <property type="evidence" value="ECO:0007669"/>
    <property type="project" value="UniProtKB-KW"/>
</dbReference>
<comment type="cofactor">
    <cofactor evidence="9">
        <name>Zn(2+)</name>
        <dbReference type="ChEBI" id="CHEBI:29105"/>
    </cofactor>
    <text evidence="9">Binds 1 zinc ion per subunit.</text>
</comment>
<evidence type="ECO:0000256" key="4">
    <source>
        <dbReference type="ARBA" id="ARBA00022801"/>
    </source>
</evidence>
<keyword evidence="5 9" id="KW-0862">Zinc</keyword>
<dbReference type="GO" id="GO:0008237">
    <property type="term" value="F:metallopeptidase activity"/>
    <property type="evidence" value="ECO:0007669"/>
    <property type="project" value="UniProtKB-KW"/>
</dbReference>
<dbReference type="PANTHER" id="PTHR43126:SF1">
    <property type="entry name" value="D-ALANYL-D-ALANINE DIPEPTIDASE"/>
    <property type="match status" value="1"/>
</dbReference>
<dbReference type="InterPro" id="IPR000755">
    <property type="entry name" value="A_A_dipeptidase"/>
</dbReference>
<dbReference type="Pfam" id="PF01427">
    <property type="entry name" value="Peptidase_M15"/>
    <property type="match status" value="1"/>
</dbReference>
<sequence>MKNRSSDQDDRRPAGSLAQATGACLAAAALLSPVAHAQEDPLLPIPVGFVHLTDVAQTVRLDIRYHGSANFMGRPAAGYDAPTCILTEPAARRLLAVQREVRPQGLTLKIFDCYRPQRAVTDFVAWTRDAADQKTKAEYFPGVDKAALLELGYIAERSGHSRGSTVDLTLAALEPETASALPVRGPLLAGGEVDMGTPFDLFDVKSHTDNPDLPEAVRHNRRFLKELMARHGFRNLPEEWWHYTLDEEPYPDTYFNFPVR</sequence>
<protein>
    <recommendedName>
        <fullName evidence="9 10">D-alanyl-D-alanine dipeptidase</fullName>
        <shortName evidence="9 10">D-Ala-D-Ala dipeptidase</shortName>
        <ecNumber evidence="9 10">3.4.13.22</ecNumber>
    </recommendedName>
</protein>
<evidence type="ECO:0000256" key="2">
    <source>
        <dbReference type="ARBA" id="ARBA00022670"/>
    </source>
</evidence>
<evidence type="ECO:0000313" key="12">
    <source>
        <dbReference type="EMBL" id="RZS85834.1"/>
    </source>
</evidence>
<dbReference type="EMBL" id="SGXC01000001">
    <property type="protein sequence ID" value="RZS85834.1"/>
    <property type="molecule type" value="Genomic_DNA"/>
</dbReference>
<organism evidence="12 13">
    <name type="scientific">Pigmentiphaga kullae</name>
    <dbReference type="NCBI Taxonomy" id="151784"/>
    <lineage>
        <taxon>Bacteria</taxon>
        <taxon>Pseudomonadati</taxon>
        <taxon>Pseudomonadota</taxon>
        <taxon>Betaproteobacteria</taxon>
        <taxon>Burkholderiales</taxon>
        <taxon>Alcaligenaceae</taxon>
        <taxon>Pigmentiphaga</taxon>
    </lineage>
</organism>
<dbReference type="GO" id="GO:0006508">
    <property type="term" value="P:proteolysis"/>
    <property type="evidence" value="ECO:0007669"/>
    <property type="project" value="UniProtKB-KW"/>
</dbReference>
<keyword evidence="8 10" id="KW-0961">Cell wall biogenesis/degradation</keyword>
<evidence type="ECO:0000256" key="9">
    <source>
        <dbReference type="HAMAP-Rule" id="MF_01924"/>
    </source>
</evidence>
<dbReference type="Gene3D" id="3.30.1380.10">
    <property type="match status" value="1"/>
</dbReference>
<feature type="binding site" evidence="9">
    <location>
        <position position="242"/>
    </location>
    <ligand>
        <name>Zn(2+)</name>
        <dbReference type="ChEBI" id="CHEBI:29105"/>
        <note>catalytic</note>
    </ligand>
</feature>
<evidence type="ECO:0000256" key="10">
    <source>
        <dbReference type="PIRNR" id="PIRNR026671"/>
    </source>
</evidence>
<keyword evidence="3 9" id="KW-0479">Metal-binding</keyword>
<comment type="similarity">
    <text evidence="9 10">Belongs to the peptidase M15D family.</text>
</comment>
<feature type="signal peptide" evidence="11">
    <location>
        <begin position="1"/>
        <end position="37"/>
    </location>
</feature>
<name>A0A4Q7NL40_9BURK</name>
<dbReference type="PROSITE" id="PS51318">
    <property type="entry name" value="TAT"/>
    <property type="match status" value="1"/>
</dbReference>
<keyword evidence="4 9" id="KW-0378">Hydrolase</keyword>
<feature type="site" description="Transition state stabilizer" evidence="9">
    <location>
        <position position="115"/>
    </location>
</feature>
<evidence type="ECO:0000256" key="8">
    <source>
        <dbReference type="ARBA" id="ARBA00023316"/>
    </source>
</evidence>
<reference evidence="12 13" key="1">
    <citation type="submission" date="2019-02" db="EMBL/GenBank/DDBJ databases">
        <title>Genomic Encyclopedia of Type Strains, Phase IV (KMG-IV): sequencing the most valuable type-strain genomes for metagenomic binning, comparative biology and taxonomic classification.</title>
        <authorList>
            <person name="Goeker M."/>
        </authorList>
    </citation>
    <scope>NUCLEOTIDE SEQUENCE [LARGE SCALE GENOMIC DNA]</scope>
    <source>
        <strain evidence="12 13">K24</strain>
    </source>
</reference>
<keyword evidence="2 9" id="KW-0645">Protease</keyword>
<dbReference type="AlphaFoldDB" id="A0A4Q7NL40"/>
<dbReference type="PIRSF" id="PIRSF026671">
    <property type="entry name" value="AA_dipeptidase"/>
    <property type="match status" value="1"/>
</dbReference>
<evidence type="ECO:0000256" key="5">
    <source>
        <dbReference type="ARBA" id="ARBA00022833"/>
    </source>
</evidence>
<dbReference type="RefSeq" id="WP_130356986.1">
    <property type="nucleotide sequence ID" value="NZ_SGXC01000001.1"/>
</dbReference>
<dbReference type="SUPFAM" id="SSF55166">
    <property type="entry name" value="Hedgehog/DD-peptidase"/>
    <property type="match status" value="1"/>
</dbReference>